<feature type="compositionally biased region" description="Basic and acidic residues" evidence="1">
    <location>
        <begin position="1240"/>
        <end position="1250"/>
    </location>
</feature>
<feature type="region of interest" description="Disordered" evidence="1">
    <location>
        <begin position="1381"/>
        <end position="1411"/>
    </location>
</feature>
<feature type="region of interest" description="Disordered" evidence="1">
    <location>
        <begin position="419"/>
        <end position="452"/>
    </location>
</feature>
<feature type="compositionally biased region" description="Basic residues" evidence="1">
    <location>
        <begin position="569"/>
        <end position="590"/>
    </location>
</feature>
<gene>
    <name evidence="2" type="ORF">DFH08DRAFT_944372</name>
</gene>
<feature type="region of interest" description="Disordered" evidence="1">
    <location>
        <begin position="512"/>
        <end position="668"/>
    </location>
</feature>
<reference evidence="2" key="1">
    <citation type="submission" date="2023-03" db="EMBL/GenBank/DDBJ databases">
        <title>Massive genome expansion in bonnet fungi (Mycena s.s.) driven by repeated elements and novel gene families across ecological guilds.</title>
        <authorList>
            <consortium name="Lawrence Berkeley National Laboratory"/>
            <person name="Harder C.B."/>
            <person name="Miyauchi S."/>
            <person name="Viragh M."/>
            <person name="Kuo A."/>
            <person name="Thoen E."/>
            <person name="Andreopoulos B."/>
            <person name="Lu D."/>
            <person name="Skrede I."/>
            <person name="Drula E."/>
            <person name="Henrissat B."/>
            <person name="Morin E."/>
            <person name="Kohler A."/>
            <person name="Barry K."/>
            <person name="LaButti K."/>
            <person name="Morin E."/>
            <person name="Salamov A."/>
            <person name="Lipzen A."/>
            <person name="Mereny Z."/>
            <person name="Hegedus B."/>
            <person name="Baldrian P."/>
            <person name="Stursova M."/>
            <person name="Weitz H."/>
            <person name="Taylor A."/>
            <person name="Grigoriev I.V."/>
            <person name="Nagy L.G."/>
            <person name="Martin F."/>
            <person name="Kauserud H."/>
        </authorList>
    </citation>
    <scope>NUCLEOTIDE SEQUENCE</scope>
    <source>
        <strain evidence="2">CBHHK002</strain>
    </source>
</reference>
<dbReference type="Proteomes" id="UP001218218">
    <property type="component" value="Unassembled WGS sequence"/>
</dbReference>
<feature type="compositionally biased region" description="Basic and acidic residues" evidence="1">
    <location>
        <begin position="637"/>
        <end position="668"/>
    </location>
</feature>
<evidence type="ECO:0000256" key="1">
    <source>
        <dbReference type="SAM" id="MobiDB-lite"/>
    </source>
</evidence>
<evidence type="ECO:0000313" key="2">
    <source>
        <dbReference type="EMBL" id="KAJ7308733.1"/>
    </source>
</evidence>
<feature type="compositionally biased region" description="Polar residues" evidence="1">
    <location>
        <begin position="432"/>
        <end position="452"/>
    </location>
</feature>
<feature type="region of interest" description="Disordered" evidence="1">
    <location>
        <begin position="1232"/>
        <end position="1260"/>
    </location>
</feature>
<feature type="compositionally biased region" description="Acidic residues" evidence="1">
    <location>
        <begin position="597"/>
        <end position="612"/>
    </location>
</feature>
<feature type="region of interest" description="Disordered" evidence="1">
    <location>
        <begin position="1083"/>
        <end position="1106"/>
    </location>
</feature>
<feature type="region of interest" description="Disordered" evidence="1">
    <location>
        <begin position="843"/>
        <end position="924"/>
    </location>
</feature>
<feature type="compositionally biased region" description="Gly residues" evidence="1">
    <location>
        <begin position="850"/>
        <end position="862"/>
    </location>
</feature>
<comment type="caution">
    <text evidence="2">The sequence shown here is derived from an EMBL/GenBank/DDBJ whole genome shotgun (WGS) entry which is preliminary data.</text>
</comment>
<organism evidence="2 3">
    <name type="scientific">Mycena albidolilacea</name>
    <dbReference type="NCBI Taxonomy" id="1033008"/>
    <lineage>
        <taxon>Eukaryota</taxon>
        <taxon>Fungi</taxon>
        <taxon>Dikarya</taxon>
        <taxon>Basidiomycota</taxon>
        <taxon>Agaricomycotina</taxon>
        <taxon>Agaricomycetes</taxon>
        <taxon>Agaricomycetidae</taxon>
        <taxon>Agaricales</taxon>
        <taxon>Marasmiineae</taxon>
        <taxon>Mycenaceae</taxon>
        <taxon>Mycena</taxon>
    </lineage>
</organism>
<evidence type="ECO:0000313" key="3">
    <source>
        <dbReference type="Proteomes" id="UP001218218"/>
    </source>
</evidence>
<feature type="compositionally biased region" description="Basic residues" evidence="1">
    <location>
        <begin position="879"/>
        <end position="890"/>
    </location>
</feature>
<protein>
    <submittedName>
        <fullName evidence="2">Uncharacterized protein</fullName>
    </submittedName>
</protein>
<proteinExistence type="predicted"/>
<sequence>MAPKEWATQPQLEYLRKMLPNGPGAEPLTPDKLKLIGNATTKMKKRLRTWMRWRAKPRAVVSKSLGGYQKIHRTKIRSEVMQRGYGLLNEEAEAARVALARDPDTELFAVEPDDVRAEVLVQMEEMNGEHALGLRDDISGTHVPEEYQHAIDQLPEVVSKVTGAIEEETGWMGLFMAGGPMPNCDGAISIKTFCFGTTPNGADFAASHSYFGEVKGEFGKFLKRAFHKYILSTNKETTYQFSLASTRQPEAATAPGGLIQFESDLDNESDDEGVETLSATAPSKVKPKRVRRKKLAAAVSAAVSPGRRRARPVPTLVLSVPATDPVFPIPDDFDLTIQDIVTNLNGIDGVTTEQEDAAWALGPADGWDGIVPPAEDPKVASPWNGLLLPSTLGEEDVVRARPVPHPMHLGAPFAVDRDVGDSPGHAPRGTADFTSFSAPDSGSVPASATRSATLRVTSATCASATVTTPTSPALAASATLTTLAASLLEPTPTPTTPDEGPPRSAAALAVWNARQRERARTGDPAPTTNAASSTLHEDPLSSPEAPEFPESRPRANVPRGHPLAPVKKVAPKKAPAKKKAGGHRWGRPRKNGGAVVEVEEEGEGEGEQEEEVQVLPPPSSPGTPASLTGAAAAAESARLRGEEQRLHRDRTEQLRLSKDLEKKAAEAEAVRVRRRNPAGGADLVVITRPQRSRVPARNPDGSPIVCEVTKKQGDMGGSQLAVPLADPNARQAETDAALLASLKTGKRKADAPAAAKRKFKVVGKGMIPLVQGVLDFWYGLQTLFEMKFGEGWDFFDTILKTEKELGGAELEAGGGKRRAGGGKGGAGGYKLAAGEKGRWMAPNWYWEAPGSGGGKSGKGQGGGRERQGVGMSGKEAVQRSRKQRNRRGIPKGRTNNSDKHRSSLPNPGRENASRGRVGRYPPGERRGEIAIWGRAGWAVAGGGDPASARACSGDQRGLPKSFFFSVMHHAAVLLTDKIRGEVEAQDRTIVGISGAGERCRGILESSRHNERKKQGKWSHEADYRIGTGGSHAGALIISFRRRHPPPCDWGGEIQTDDVHGFDICPKSALGLLEGVGCGEPAEAITGGDTRGRYPNTDGQTKYGSPPAARKLARWNTSNIVSTQFDSHATSSHVSLDWVINSGVPTRGSRLSGRLMLPCNMGGISILLSDVTVVASLPCDLVLGLDWVLLMRKSAQRVVVHLSSGPLDFRTPGSSTVFPQFQASPVRFSVLSVPAPTGGPRTRDRISDQDVRPGSPVAPRPRGKILNMNGDLILNEHDPFVRLASEDKIAVVHFLIVKHQIDVLALRKMTARHNGLSSRLSGETRKSADVLRSEFLTHQCTEACLVLKSEALLAGLSPPSLTGVEIQLCMLLLGTRKRHTPFPSTAGSLSPPSPNPQKKGHTWASSSDHSTV</sequence>
<feature type="compositionally biased region" description="Polar residues" evidence="1">
    <location>
        <begin position="1402"/>
        <end position="1411"/>
    </location>
</feature>
<name>A0AAD6Z5K0_9AGAR</name>
<keyword evidence="3" id="KW-1185">Reference proteome</keyword>
<feature type="compositionally biased region" description="Low complexity" evidence="1">
    <location>
        <begin position="622"/>
        <end position="636"/>
    </location>
</feature>
<dbReference type="EMBL" id="JARIHO010000084">
    <property type="protein sequence ID" value="KAJ7308733.1"/>
    <property type="molecule type" value="Genomic_DNA"/>
</dbReference>
<accession>A0AAD6Z5K0</accession>